<dbReference type="SUPFAM" id="SSF51182">
    <property type="entry name" value="RmlC-like cupins"/>
    <property type="match status" value="1"/>
</dbReference>
<evidence type="ECO:0000256" key="1">
    <source>
        <dbReference type="ARBA" id="ARBA00011738"/>
    </source>
</evidence>
<dbReference type="GO" id="GO:0000256">
    <property type="term" value="P:allantoin catabolic process"/>
    <property type="evidence" value="ECO:0007669"/>
    <property type="project" value="InterPro"/>
</dbReference>
<dbReference type="GO" id="GO:0006144">
    <property type="term" value="P:purine nucleobase metabolic process"/>
    <property type="evidence" value="ECO:0007669"/>
    <property type="project" value="UniProtKB-KW"/>
</dbReference>
<evidence type="ECO:0000256" key="3">
    <source>
        <dbReference type="ARBA" id="ARBA00023239"/>
    </source>
</evidence>
<dbReference type="PANTHER" id="PTHR21221:SF1">
    <property type="entry name" value="UREIDOGLYCOLATE LYASE"/>
    <property type="match status" value="1"/>
</dbReference>
<evidence type="ECO:0000256" key="2">
    <source>
        <dbReference type="ARBA" id="ARBA00022631"/>
    </source>
</evidence>
<dbReference type="GO" id="GO:0050385">
    <property type="term" value="F:ureidoglycolate lyase activity"/>
    <property type="evidence" value="ECO:0007669"/>
    <property type="project" value="UniProtKB-EC"/>
</dbReference>
<keyword evidence="3" id="KW-0456">Lyase</keyword>
<comment type="catalytic activity">
    <reaction evidence="4">
        <text>(S)-ureidoglycolate = urea + glyoxylate</text>
        <dbReference type="Rhea" id="RHEA:11304"/>
        <dbReference type="ChEBI" id="CHEBI:16199"/>
        <dbReference type="ChEBI" id="CHEBI:36655"/>
        <dbReference type="ChEBI" id="CHEBI:57296"/>
        <dbReference type="EC" id="4.3.2.3"/>
    </reaction>
</comment>
<accession>A0A2T3AHY2</accession>
<protein>
    <submittedName>
        <fullName evidence="5">Ureidoglycolate hydrolase-domain-containing protein</fullName>
    </submittedName>
</protein>
<dbReference type="InterPro" id="IPR011051">
    <property type="entry name" value="RmlC_Cupin_sf"/>
</dbReference>
<evidence type="ECO:0000313" key="6">
    <source>
        <dbReference type="Proteomes" id="UP000241462"/>
    </source>
</evidence>
<dbReference type="Proteomes" id="UP000241462">
    <property type="component" value="Unassembled WGS sequence"/>
</dbReference>
<evidence type="ECO:0000313" key="5">
    <source>
        <dbReference type="EMBL" id="PSR99012.1"/>
    </source>
</evidence>
<dbReference type="InterPro" id="IPR024060">
    <property type="entry name" value="Ureidoglycolate_lyase_dom_sf"/>
</dbReference>
<gene>
    <name evidence="5" type="ORF">BD289DRAFT_458750</name>
</gene>
<evidence type="ECO:0000256" key="4">
    <source>
        <dbReference type="ARBA" id="ARBA00047684"/>
    </source>
</evidence>
<organism evidence="5 6">
    <name type="scientific">Coniella lustricola</name>
    <dbReference type="NCBI Taxonomy" id="2025994"/>
    <lineage>
        <taxon>Eukaryota</taxon>
        <taxon>Fungi</taxon>
        <taxon>Dikarya</taxon>
        <taxon>Ascomycota</taxon>
        <taxon>Pezizomycotina</taxon>
        <taxon>Sordariomycetes</taxon>
        <taxon>Sordariomycetidae</taxon>
        <taxon>Diaporthales</taxon>
        <taxon>Schizoparmaceae</taxon>
        <taxon>Coniella</taxon>
    </lineage>
</organism>
<dbReference type="SUPFAM" id="SSF55144">
    <property type="entry name" value="LigT-like"/>
    <property type="match status" value="1"/>
</dbReference>
<dbReference type="AlphaFoldDB" id="A0A2T3AHY2"/>
<dbReference type="InterPro" id="IPR047233">
    <property type="entry name" value="UAH_cupin"/>
</dbReference>
<keyword evidence="2" id="KW-0659">Purine metabolism</keyword>
<dbReference type="InterPro" id="IPR009097">
    <property type="entry name" value="Cyclic_Pdiesterase"/>
</dbReference>
<name>A0A2T3AHY2_9PEZI</name>
<dbReference type="STRING" id="2025994.A0A2T3AHY2"/>
<dbReference type="Pfam" id="PF04115">
    <property type="entry name" value="Ureidogly_lyase"/>
    <property type="match status" value="1"/>
</dbReference>
<comment type="subunit">
    <text evidence="1">Homodimer.</text>
</comment>
<dbReference type="GO" id="GO:0004848">
    <property type="term" value="F:ureidoglycolate hydrolase activity"/>
    <property type="evidence" value="ECO:0007669"/>
    <property type="project" value="InterPro"/>
</dbReference>
<reference evidence="5 6" key="1">
    <citation type="journal article" date="2018" name="Mycol. Prog.">
        <title>Coniella lustricola, a new species from submerged detritus.</title>
        <authorList>
            <person name="Raudabaugh D.B."/>
            <person name="Iturriaga T."/>
            <person name="Carver A."/>
            <person name="Mondo S."/>
            <person name="Pangilinan J."/>
            <person name="Lipzen A."/>
            <person name="He G."/>
            <person name="Amirebrahimi M."/>
            <person name="Grigoriev I.V."/>
            <person name="Miller A.N."/>
        </authorList>
    </citation>
    <scope>NUCLEOTIDE SEQUENCE [LARGE SCALE GENOMIC DNA]</scope>
    <source>
        <strain evidence="5 6">B22-T-1</strain>
    </source>
</reference>
<keyword evidence="6" id="KW-1185">Reference proteome</keyword>
<dbReference type="Gene3D" id="2.60.120.480">
    <property type="entry name" value="Ureidoglycolate hydrolase"/>
    <property type="match status" value="1"/>
</dbReference>
<dbReference type="OrthoDB" id="2967263at2759"/>
<dbReference type="PANTHER" id="PTHR21221">
    <property type="entry name" value="UREIDOGLYCOLATE HYDROLASE"/>
    <property type="match status" value="1"/>
</dbReference>
<dbReference type="InterPro" id="IPR007247">
    <property type="entry name" value="Ureidogly_lyase"/>
</dbReference>
<sequence length="587" mass="64331">MAPVHISVNGIELRVTAQPLTPEAFASFGAVVQNPRPDVQPADFAHTGPLPFDAVSANQSTAIKYQHVTRVHNGYETAPSGVPGVAVMNMFVCAARKLQHQEAAADFSSGSQKSALFGVNILERHPFTTQTFTPLSVSGRLARPDSACQSLPDHRLTANNNRYLVIVAPNMPPAATGKTNIALSSPPDLSRIRAFVATLDQAVTYGAGTWHAPMVALGPAGTAVDFIVTQFANGVSDEDCQEVTFGSSGDAQIVITNLFSIIMSPALESIDAKNKLEDLSGITIVRGENPYKALINASRDDPAEIQSLYSTHRVTRNEQQKAKFLAGDFKEVLIDPYLFKLETERGFSDPRTCLVFWARPPEHVIRLAAHLQALLKKAAPTLWLMPTHRMHMTTLEVTHSRTAEEIRALIQQMRPAIPALTDITFTHRCRLVKPMLSYDLSAIALSFLPASGEPQVSPKPLSTVDRVEGDSKHGEINDAYTYHHLRKDVYDLATSSGVEMNSRYVVPSAHITLGRYMTQDDHATAEMREAWVKSIDAINGWLEKEVWDRADGRFVGEWLVGQERGLDARAGTLWYGGGRTIMLGEGF</sequence>
<dbReference type="InParanoid" id="A0A2T3AHY2"/>
<dbReference type="CDD" id="cd20298">
    <property type="entry name" value="cupin_UAH"/>
    <property type="match status" value="1"/>
</dbReference>
<keyword evidence="5" id="KW-0378">Hydrolase</keyword>
<proteinExistence type="predicted"/>
<dbReference type="EMBL" id="KZ678387">
    <property type="protein sequence ID" value="PSR99012.1"/>
    <property type="molecule type" value="Genomic_DNA"/>
</dbReference>